<dbReference type="PANTHER" id="PTHR14347:SF3">
    <property type="entry name" value="CLAUDIN DOMAIN-CONTAINING PROTEIN 1"/>
    <property type="match status" value="1"/>
</dbReference>
<evidence type="ECO:0000256" key="1">
    <source>
        <dbReference type="SAM" id="Phobius"/>
    </source>
</evidence>
<proteinExistence type="predicted"/>
<accession>A0A5A9PMR0</accession>
<dbReference type="PROSITE" id="PS51257">
    <property type="entry name" value="PROKAR_LIPOPROTEIN"/>
    <property type="match status" value="1"/>
</dbReference>
<dbReference type="Proteomes" id="UP000324632">
    <property type="component" value="Chromosome 4"/>
</dbReference>
<dbReference type="InterPro" id="IPR042356">
    <property type="entry name" value="CLDN1"/>
</dbReference>
<protein>
    <submittedName>
        <fullName evidence="2">Claudin domain-containing protein 1</fullName>
    </submittedName>
</protein>
<reference evidence="2 3" key="1">
    <citation type="journal article" date="2019" name="Mol. Ecol. Resour.">
        <title>Chromosome-level genome assembly of Triplophysa tibetana, a fish adapted to the harsh high-altitude environment of the Tibetan Plateau.</title>
        <authorList>
            <person name="Yang X."/>
            <person name="Liu H."/>
            <person name="Ma Z."/>
            <person name="Zou Y."/>
            <person name="Zou M."/>
            <person name="Mao Y."/>
            <person name="Li X."/>
            <person name="Wang H."/>
            <person name="Chen T."/>
            <person name="Wang W."/>
            <person name="Yang R."/>
        </authorList>
    </citation>
    <scope>NUCLEOTIDE SEQUENCE [LARGE SCALE GENOMIC DNA]</scope>
    <source>
        <strain evidence="2">TTIB1903HZAU</strain>
        <tissue evidence="2">Muscle</tissue>
    </source>
</reference>
<dbReference type="EMBL" id="SOYY01000004">
    <property type="protein sequence ID" value="KAA0722047.1"/>
    <property type="molecule type" value="Genomic_DNA"/>
</dbReference>
<evidence type="ECO:0000313" key="3">
    <source>
        <dbReference type="Proteomes" id="UP000324632"/>
    </source>
</evidence>
<feature type="transmembrane region" description="Helical" evidence="1">
    <location>
        <begin position="6"/>
        <end position="28"/>
    </location>
</feature>
<sequence>MVDNRYATALVIGSVLSLLACVYLSVAIGTQHWYQYHSQPASNDANNGSDLQRMRQNFEDEDTDEHNYSIALFRLNGTLGLWWRCILVPQNNKEPGKPVEVSVLVPAGVCGAGVSSRIDRNVCLSVPKSQAHPICRAAASACWPVLFGNGMLFSCGCAPATRKIRIARGYGLFSGMVFVFGPGLFSAANNGRCTLHMGCQEPSPKLHSNDSL</sequence>
<evidence type="ECO:0000313" key="2">
    <source>
        <dbReference type="EMBL" id="KAA0722047.1"/>
    </source>
</evidence>
<keyword evidence="3" id="KW-1185">Reference proteome</keyword>
<name>A0A5A9PMR0_9TELE</name>
<keyword evidence="1" id="KW-0472">Membrane</keyword>
<comment type="caution">
    <text evidence="2">The sequence shown here is derived from an EMBL/GenBank/DDBJ whole genome shotgun (WGS) entry which is preliminary data.</text>
</comment>
<feature type="transmembrane region" description="Helical" evidence="1">
    <location>
        <begin position="170"/>
        <end position="188"/>
    </location>
</feature>
<gene>
    <name evidence="2" type="ORF">E1301_Tti012121</name>
</gene>
<keyword evidence="1" id="KW-1133">Transmembrane helix</keyword>
<organism evidence="2 3">
    <name type="scientific">Triplophysa tibetana</name>
    <dbReference type="NCBI Taxonomy" id="1572043"/>
    <lineage>
        <taxon>Eukaryota</taxon>
        <taxon>Metazoa</taxon>
        <taxon>Chordata</taxon>
        <taxon>Craniata</taxon>
        <taxon>Vertebrata</taxon>
        <taxon>Euteleostomi</taxon>
        <taxon>Actinopterygii</taxon>
        <taxon>Neopterygii</taxon>
        <taxon>Teleostei</taxon>
        <taxon>Ostariophysi</taxon>
        <taxon>Cypriniformes</taxon>
        <taxon>Nemacheilidae</taxon>
        <taxon>Triplophysa</taxon>
    </lineage>
</organism>
<dbReference type="AlphaFoldDB" id="A0A5A9PMR0"/>
<dbReference type="Gene3D" id="1.20.140.150">
    <property type="match status" value="1"/>
</dbReference>
<dbReference type="PANTHER" id="PTHR14347">
    <property type="entry name" value="CLAUDIN DOMAIN-CONTAINING PROTEIN 1"/>
    <property type="match status" value="1"/>
</dbReference>
<keyword evidence="1" id="KW-0812">Transmembrane</keyword>